<keyword evidence="3" id="KW-1185">Reference proteome</keyword>
<dbReference type="RefSeq" id="XP_018807011.2">
    <property type="nucleotide sequence ID" value="XM_018951466.2"/>
</dbReference>
<dbReference type="GeneID" id="108980527"/>
<evidence type="ECO:0000313" key="3">
    <source>
        <dbReference type="Proteomes" id="UP000235220"/>
    </source>
</evidence>
<dbReference type="PANTHER" id="PTHR31286">
    <property type="entry name" value="GLYCINE-RICH CELL WALL STRUCTURAL PROTEIN 1.8-LIKE"/>
    <property type="match status" value="1"/>
</dbReference>
<dbReference type="AlphaFoldDB" id="A0A2I4DIN9"/>
<organism evidence="3 4">
    <name type="scientific">Juglans regia</name>
    <name type="common">English walnut</name>
    <dbReference type="NCBI Taxonomy" id="51240"/>
    <lineage>
        <taxon>Eukaryota</taxon>
        <taxon>Viridiplantae</taxon>
        <taxon>Streptophyta</taxon>
        <taxon>Embryophyta</taxon>
        <taxon>Tracheophyta</taxon>
        <taxon>Spermatophyta</taxon>
        <taxon>Magnoliopsida</taxon>
        <taxon>eudicotyledons</taxon>
        <taxon>Gunneridae</taxon>
        <taxon>Pentapetalae</taxon>
        <taxon>rosids</taxon>
        <taxon>fabids</taxon>
        <taxon>Fagales</taxon>
        <taxon>Juglandaceae</taxon>
        <taxon>Juglans</taxon>
    </lineage>
</organism>
<gene>
    <name evidence="4" type="primary">LOC108980527</name>
</gene>
<dbReference type="Pfam" id="PF14392">
    <property type="entry name" value="zf-CCHC_4"/>
    <property type="match status" value="1"/>
</dbReference>
<dbReference type="InterPro" id="IPR025558">
    <property type="entry name" value="DUF4283"/>
</dbReference>
<evidence type="ECO:0000259" key="2">
    <source>
        <dbReference type="Pfam" id="PF14392"/>
    </source>
</evidence>
<sequence length="265" mass="30141">MAEELSNLYEELCITEEEKQEVLIPTEEALISIEKSKKCLAAHVVADKEVNRGALRTTMSKVWKVEGQVSFKELGCNKFLVEFQNPLEKNRVLSERPWSFDRYLICLFNCEDCLAPRDIFFNEEPFWVQLHDLPFAGMNRTMGERLGAAAGNVVLVDVDSSGMAWGSFLRVKLILDISKPLTSGRFINLGGKRYWIPFKYERLPLICFHCGAIKHAGLSCPSGNQREGVAPQYGSWLRANSQHRSFQHFSKKRGGIRTLKQLAPK</sequence>
<dbReference type="KEGG" id="jre:108980527"/>
<name>A0A2I4DIN9_JUGRE</name>
<evidence type="ECO:0000259" key="1">
    <source>
        <dbReference type="Pfam" id="PF14111"/>
    </source>
</evidence>
<dbReference type="Proteomes" id="UP000235220">
    <property type="component" value="Chromosome 11"/>
</dbReference>
<feature type="domain" description="DUF4283" evidence="1">
    <location>
        <begin position="34"/>
        <end position="106"/>
    </location>
</feature>
<accession>A0A2I4DIN9</accession>
<proteinExistence type="predicted"/>
<feature type="domain" description="Zinc knuckle CX2CX4HX4C" evidence="2">
    <location>
        <begin position="175"/>
        <end position="221"/>
    </location>
</feature>
<dbReference type="Pfam" id="PF14111">
    <property type="entry name" value="DUF4283"/>
    <property type="match status" value="1"/>
</dbReference>
<dbReference type="PANTHER" id="PTHR31286:SF62">
    <property type="entry name" value="ZINC FINGER, CCHC-TYPE-LIKE PROTEIN"/>
    <property type="match status" value="1"/>
</dbReference>
<dbReference type="InterPro" id="IPR040256">
    <property type="entry name" value="At4g02000-like"/>
</dbReference>
<reference evidence="4" key="1">
    <citation type="submission" date="2025-08" db="UniProtKB">
        <authorList>
            <consortium name="RefSeq"/>
        </authorList>
    </citation>
    <scope>IDENTIFICATION</scope>
    <source>
        <tissue evidence="4">Leaves</tissue>
    </source>
</reference>
<dbReference type="Gramene" id="Jr11_00040_p1">
    <property type="protein sequence ID" value="cds.Jr11_00040_p1"/>
    <property type="gene ID" value="Jr11_00040"/>
</dbReference>
<protein>
    <submittedName>
        <fullName evidence="4">Uncharacterized protein LOC108980527</fullName>
    </submittedName>
</protein>
<dbReference type="InterPro" id="IPR025836">
    <property type="entry name" value="Zn_knuckle_CX2CX4HX4C"/>
</dbReference>
<evidence type="ECO:0000313" key="4">
    <source>
        <dbReference type="RefSeq" id="XP_018807011.2"/>
    </source>
</evidence>
<dbReference type="OrthoDB" id="958599at2759"/>